<dbReference type="GO" id="GO:0043565">
    <property type="term" value="F:sequence-specific DNA binding"/>
    <property type="evidence" value="ECO:0007669"/>
    <property type="project" value="TreeGrafter"/>
</dbReference>
<dbReference type="SUPFAM" id="SSF54616">
    <property type="entry name" value="DNA-binding domain of Mlu1-box binding protein MBP1"/>
    <property type="match status" value="1"/>
</dbReference>
<evidence type="ECO:0000256" key="2">
    <source>
        <dbReference type="ARBA" id="ARBA00022969"/>
    </source>
</evidence>
<evidence type="ECO:0000256" key="5">
    <source>
        <dbReference type="ARBA" id="ARBA00023163"/>
    </source>
</evidence>
<feature type="compositionally biased region" description="Low complexity" evidence="7">
    <location>
        <begin position="160"/>
        <end position="205"/>
    </location>
</feature>
<dbReference type="GeneID" id="54417130"/>
<dbReference type="Gene3D" id="3.10.260.10">
    <property type="entry name" value="Transcription regulator HTH, APSES-type DNA-binding domain"/>
    <property type="match status" value="1"/>
</dbReference>
<dbReference type="EMBL" id="ML975164">
    <property type="protein sequence ID" value="KAF1810913.1"/>
    <property type="molecule type" value="Genomic_DNA"/>
</dbReference>
<reference evidence="9 11" key="1">
    <citation type="submission" date="2020-01" db="EMBL/GenBank/DDBJ databases">
        <authorList>
            <consortium name="DOE Joint Genome Institute"/>
            <person name="Haridas S."/>
            <person name="Albert R."/>
            <person name="Binder M."/>
            <person name="Bloem J."/>
            <person name="Labutti K."/>
            <person name="Salamov A."/>
            <person name="Andreopoulos B."/>
            <person name="Baker S.E."/>
            <person name="Barry K."/>
            <person name="Bills G."/>
            <person name="Bluhm B.H."/>
            <person name="Cannon C."/>
            <person name="Castanera R."/>
            <person name="Culley D.E."/>
            <person name="Daum C."/>
            <person name="Ezra D."/>
            <person name="Gonzalez J.B."/>
            <person name="Henrissat B."/>
            <person name="Kuo A."/>
            <person name="Liang C."/>
            <person name="Lipzen A."/>
            <person name="Lutzoni F."/>
            <person name="Magnuson J."/>
            <person name="Mondo S."/>
            <person name="Nolan M."/>
            <person name="Ohm R."/>
            <person name="Pangilinan J."/>
            <person name="Park H.-J."/>
            <person name="Ramirez L."/>
            <person name="Alfaro M."/>
            <person name="Sun H."/>
            <person name="Tritt A."/>
            <person name="Yoshinaga Y."/>
            <person name="Zwiers L.-H."/>
            <person name="Turgeon B.G."/>
            <person name="Goodwin S.B."/>
            <person name="Spatafora J.W."/>
            <person name="Crous P.W."/>
            <person name="Grigoriev I.V."/>
        </authorList>
    </citation>
    <scope>NUCLEOTIDE SEQUENCE</scope>
    <source>
        <strain evidence="9 11">CBS 781.70</strain>
    </source>
</reference>
<dbReference type="InterPro" id="IPR036887">
    <property type="entry name" value="HTH_APSES_sf"/>
</dbReference>
<keyword evidence="2" id="KW-0749">Sporulation</keyword>
<dbReference type="GO" id="GO:0045944">
    <property type="term" value="P:positive regulation of transcription by RNA polymerase II"/>
    <property type="evidence" value="ECO:0007669"/>
    <property type="project" value="TreeGrafter"/>
</dbReference>
<dbReference type="GO" id="GO:0005634">
    <property type="term" value="C:nucleus"/>
    <property type="evidence" value="ECO:0007669"/>
    <property type="project" value="TreeGrafter"/>
</dbReference>
<name>A0A6G1FYQ4_9PEZI</name>
<dbReference type="Pfam" id="PF04383">
    <property type="entry name" value="KilA-N"/>
    <property type="match status" value="1"/>
</dbReference>
<gene>
    <name evidence="9 11" type="ORF">P152DRAFT_400283</name>
</gene>
<evidence type="ECO:0000256" key="3">
    <source>
        <dbReference type="ARBA" id="ARBA00023015"/>
    </source>
</evidence>
<keyword evidence="4" id="KW-0238">DNA-binding</keyword>
<evidence type="ECO:0000256" key="4">
    <source>
        <dbReference type="ARBA" id="ARBA00023125"/>
    </source>
</evidence>
<reference evidence="11" key="2">
    <citation type="submission" date="2020-04" db="EMBL/GenBank/DDBJ databases">
        <authorList>
            <consortium name="NCBI Genome Project"/>
        </authorList>
    </citation>
    <scope>NUCLEOTIDE SEQUENCE</scope>
    <source>
        <strain evidence="11">CBS 781.70</strain>
    </source>
</reference>
<protein>
    <submittedName>
        <fullName evidence="9 11">Apses-domain-containing protein</fullName>
    </submittedName>
</protein>
<keyword evidence="3" id="KW-0805">Transcription regulation</keyword>
<feature type="compositionally biased region" description="Polar residues" evidence="7">
    <location>
        <begin position="455"/>
        <end position="474"/>
    </location>
</feature>
<feature type="compositionally biased region" description="Polar residues" evidence="7">
    <location>
        <begin position="82"/>
        <end position="103"/>
    </location>
</feature>
<dbReference type="Proteomes" id="UP000504638">
    <property type="component" value="Unplaced"/>
</dbReference>
<evidence type="ECO:0000313" key="9">
    <source>
        <dbReference type="EMBL" id="KAF1810913.1"/>
    </source>
</evidence>
<evidence type="ECO:0000256" key="1">
    <source>
        <dbReference type="ARBA" id="ARBA00007247"/>
    </source>
</evidence>
<dbReference type="GO" id="GO:0030435">
    <property type="term" value="P:sporulation resulting in formation of a cellular spore"/>
    <property type="evidence" value="ECO:0007669"/>
    <property type="project" value="UniProtKB-KW"/>
</dbReference>
<comment type="similarity">
    <text evidence="1">Belongs to the EFG1/PHD1/stuA family.</text>
</comment>
<accession>A0A6G1FYQ4</accession>
<feature type="domain" description="HTH APSES-type" evidence="8">
    <location>
        <begin position="251"/>
        <end position="359"/>
    </location>
</feature>
<dbReference type="InterPro" id="IPR018004">
    <property type="entry name" value="KilA/APSES_HTH"/>
</dbReference>
<keyword evidence="6" id="KW-0183">Conidiation</keyword>
<reference evidence="11" key="3">
    <citation type="submission" date="2025-04" db="UniProtKB">
        <authorList>
            <consortium name="RefSeq"/>
        </authorList>
    </citation>
    <scope>IDENTIFICATION</scope>
    <source>
        <strain evidence="11">CBS 781.70</strain>
    </source>
</reference>
<dbReference type="InterPro" id="IPR029790">
    <property type="entry name" value="EFG1/Phd1/StuA"/>
</dbReference>
<organism evidence="9">
    <name type="scientific">Eremomyces bilateralis CBS 781.70</name>
    <dbReference type="NCBI Taxonomy" id="1392243"/>
    <lineage>
        <taxon>Eukaryota</taxon>
        <taxon>Fungi</taxon>
        <taxon>Dikarya</taxon>
        <taxon>Ascomycota</taxon>
        <taxon>Pezizomycotina</taxon>
        <taxon>Dothideomycetes</taxon>
        <taxon>Dothideomycetes incertae sedis</taxon>
        <taxon>Eremomycetales</taxon>
        <taxon>Eremomycetaceae</taxon>
        <taxon>Eremomyces</taxon>
    </lineage>
</organism>
<evidence type="ECO:0000256" key="6">
    <source>
        <dbReference type="ARBA" id="ARBA00023321"/>
    </source>
</evidence>
<dbReference type="PANTHER" id="PTHR47792">
    <property type="entry name" value="PROTEIN SOK2-RELATED"/>
    <property type="match status" value="1"/>
</dbReference>
<feature type="region of interest" description="Disordered" evidence="7">
    <location>
        <begin position="1"/>
        <end position="205"/>
    </location>
</feature>
<feature type="region of interest" description="Disordered" evidence="7">
    <location>
        <begin position="455"/>
        <end position="519"/>
    </location>
</feature>
<keyword evidence="10" id="KW-1185">Reference proteome</keyword>
<feature type="compositionally biased region" description="Low complexity" evidence="7">
    <location>
        <begin position="475"/>
        <end position="484"/>
    </location>
</feature>
<feature type="compositionally biased region" description="Low complexity" evidence="7">
    <location>
        <begin position="49"/>
        <end position="81"/>
    </location>
</feature>
<evidence type="ECO:0000259" key="8">
    <source>
        <dbReference type="PROSITE" id="PS51299"/>
    </source>
</evidence>
<dbReference type="RefSeq" id="XP_033532544.1">
    <property type="nucleotide sequence ID" value="XM_033676560.1"/>
</dbReference>
<evidence type="ECO:0000313" key="11">
    <source>
        <dbReference type="RefSeq" id="XP_033532544.1"/>
    </source>
</evidence>
<keyword evidence="5" id="KW-0804">Transcription</keyword>
<dbReference type="PANTHER" id="PTHR47792:SF1">
    <property type="entry name" value="PROTEIN SOK2-RELATED"/>
    <property type="match status" value="1"/>
</dbReference>
<dbReference type="GO" id="GO:0048315">
    <property type="term" value="P:conidium formation"/>
    <property type="evidence" value="ECO:0007669"/>
    <property type="project" value="UniProtKB-KW"/>
</dbReference>
<feature type="compositionally biased region" description="Polar residues" evidence="7">
    <location>
        <begin position="486"/>
        <end position="519"/>
    </location>
</feature>
<dbReference type="InterPro" id="IPR003163">
    <property type="entry name" value="Tscrpt_reg_HTH_APSES-type"/>
</dbReference>
<dbReference type="GO" id="GO:0003700">
    <property type="term" value="F:DNA-binding transcription factor activity"/>
    <property type="evidence" value="ECO:0007669"/>
    <property type="project" value="TreeGrafter"/>
</dbReference>
<feature type="non-terminal residue" evidence="9">
    <location>
        <position position="1"/>
    </location>
</feature>
<proteinExistence type="inferred from homology"/>
<dbReference type="OrthoDB" id="5407653at2759"/>
<sequence length="561" mass="60012">NTGKLELPSISQVHPRGTVDASWYNSHYTPRPAVSSERLPGLPQIQHASSSTSSSPRGGSFSSGSVGAHDSVGSATSYSSSVNGNAATFKTPSPESTPHSTRNGHALHALGQNGSPYPPQNPEGYPCPEAYNMNQIQPYGDVHAQPHVPSTGPPPAMGHYQPYQSQPLPQTYSSTPTSYTAPYAYPSAPQHQQPQAYPPSSSMSSSLMPMTLPAMASNATGVTSIGGAPYNRAERPYDATGQVAPPGMKPRVTATLWEDEGSLCFQVEAKGICVARREDNHMINGTKLLNVAGMTRGRRDGILKSEKTRHVVKIGPMHLKGVWYGIPFDRALQFANKEKITELLYPLFVHDIGALLYPPNQPRTALNAGAFAATRRDARYLPQSTQAPGTPGLHHHHSMSVAAAPQPSGGISHSGRPELGRAHTFPTPPTSASSVMGMSTQGSAYEGQWSNVPGMQASGQPLSIDTGLSNARSVPTTPATTPPANAINSMQQYQTSQTYETPRQSYTAAPSQPGQYNHLESPQRISLRPTLPSIIILSQHHQRHASPIHCPSHLKCSHQLI</sequence>
<dbReference type="PROSITE" id="PS51299">
    <property type="entry name" value="HTH_APSES"/>
    <property type="match status" value="1"/>
</dbReference>
<dbReference type="SMART" id="SM01252">
    <property type="entry name" value="KilA-N"/>
    <property type="match status" value="1"/>
</dbReference>
<feature type="region of interest" description="Disordered" evidence="7">
    <location>
        <begin position="382"/>
        <end position="438"/>
    </location>
</feature>
<evidence type="ECO:0000313" key="10">
    <source>
        <dbReference type="Proteomes" id="UP000504638"/>
    </source>
</evidence>
<dbReference type="AlphaFoldDB" id="A0A6G1FYQ4"/>
<evidence type="ECO:0000256" key="7">
    <source>
        <dbReference type="SAM" id="MobiDB-lite"/>
    </source>
</evidence>